<dbReference type="Proteomes" id="UP000001953">
    <property type="component" value="Chromosome"/>
</dbReference>
<dbReference type="KEGG" id="nha:Nham_1427"/>
<dbReference type="RefSeq" id="WP_011509940.1">
    <property type="nucleotide sequence ID" value="NC_007964.1"/>
</dbReference>
<evidence type="ECO:0008006" key="3">
    <source>
        <dbReference type="Google" id="ProtNLM"/>
    </source>
</evidence>
<evidence type="ECO:0000313" key="1">
    <source>
        <dbReference type="EMBL" id="ABE62249.1"/>
    </source>
</evidence>
<organism evidence="1 2">
    <name type="scientific">Nitrobacter hamburgensis (strain DSM 10229 / NCIMB 13809 / X14)</name>
    <dbReference type="NCBI Taxonomy" id="323097"/>
    <lineage>
        <taxon>Bacteria</taxon>
        <taxon>Pseudomonadati</taxon>
        <taxon>Pseudomonadota</taxon>
        <taxon>Alphaproteobacteria</taxon>
        <taxon>Hyphomicrobiales</taxon>
        <taxon>Nitrobacteraceae</taxon>
        <taxon>Nitrobacter</taxon>
    </lineage>
</organism>
<keyword evidence="2" id="KW-1185">Reference proteome</keyword>
<dbReference type="eggNOG" id="COG5301">
    <property type="taxonomic scope" value="Bacteria"/>
</dbReference>
<dbReference type="InterPro" id="IPR011050">
    <property type="entry name" value="Pectin_lyase_fold/virulence"/>
</dbReference>
<proteinExistence type="predicted"/>
<dbReference type="HOGENOM" id="CLU_021954_2_0_5"/>
<dbReference type="InterPro" id="IPR021251">
    <property type="entry name" value="DUF2793"/>
</dbReference>
<evidence type="ECO:0000313" key="2">
    <source>
        <dbReference type="Proteomes" id="UP000001953"/>
    </source>
</evidence>
<protein>
    <recommendedName>
        <fullName evidence="3">DUF2793 domain-containing protein</fullName>
    </recommendedName>
</protein>
<reference evidence="1 2" key="1">
    <citation type="submission" date="2006-03" db="EMBL/GenBank/DDBJ databases">
        <title>Complete sequence of chromosome of Nitrobacter hamburgensis X14.</title>
        <authorList>
            <consortium name="US DOE Joint Genome Institute"/>
            <person name="Copeland A."/>
            <person name="Lucas S."/>
            <person name="Lapidus A."/>
            <person name="Barry K."/>
            <person name="Detter J.C."/>
            <person name="Glavina del Rio T."/>
            <person name="Hammon N."/>
            <person name="Israni S."/>
            <person name="Dalin E."/>
            <person name="Tice H."/>
            <person name="Pitluck S."/>
            <person name="Chain P."/>
            <person name="Malfatti S."/>
            <person name="Shin M."/>
            <person name="Vergez L."/>
            <person name="Schmutz J."/>
            <person name="Larimer F."/>
            <person name="Land M."/>
            <person name="Hauser L."/>
            <person name="Kyrpides N."/>
            <person name="Ivanova N."/>
            <person name="Ward B."/>
            <person name="Arp D."/>
            <person name="Klotz M."/>
            <person name="Stein L."/>
            <person name="O'Mullan G."/>
            <person name="Starkenburg S."/>
            <person name="Sayavedra L."/>
            <person name="Poret-Peterson A.T."/>
            <person name="Gentry M.E."/>
            <person name="Bruce D."/>
            <person name="Richardson P."/>
        </authorList>
    </citation>
    <scope>NUCLEOTIDE SEQUENCE [LARGE SCALE GENOMIC DNA]</scope>
    <source>
        <strain evidence="2">DSM 10229 / NCIMB 13809 / X14</strain>
    </source>
</reference>
<dbReference type="AlphaFoldDB" id="Q1QNE8"/>
<name>Q1QNE8_NITHX</name>
<dbReference type="InterPro" id="IPR012334">
    <property type="entry name" value="Pectin_lyas_fold"/>
</dbReference>
<dbReference type="STRING" id="323097.Nham_1427"/>
<accession>Q1QNE8</accession>
<dbReference type="EMBL" id="CP000319">
    <property type="protein sequence ID" value="ABE62249.1"/>
    <property type="molecule type" value="Genomic_DNA"/>
</dbReference>
<dbReference type="Gene3D" id="2.160.20.10">
    <property type="entry name" value="Single-stranded right-handed beta-helix, Pectin lyase-like"/>
    <property type="match status" value="1"/>
</dbReference>
<gene>
    <name evidence="1" type="ordered locus">Nham_1427</name>
</gene>
<dbReference type="OrthoDB" id="564699at2"/>
<dbReference type="Pfam" id="PF10983">
    <property type="entry name" value="DUF2793"/>
    <property type="match status" value="1"/>
</dbReference>
<sequence length="476" mass="48138">MTDTANLGLPYIDGSQAQKHVTHNEALRILDAAIQIGVLDLTLSAPPSTPAGGERHVVASGATGAWAGRDNTIATWQDGAWAFLAPKTGWCIWSAADSSLFVFDGAAWQSVGGTAPFDNVAHFGVNTAASSPNLLSVTSNAALFAAIDAADGGTGDMRLQVSKESPANTASIFFSDNFSGRAEFGLVGADAFKLKVSADGSNWLEAMVFDAASGRVSFPVNGGPRDVLAANRIYYVRTDGSDGNDGLSNSSGRAFLTIQKAIDAAAAIDLSIHDVTVQLADGTYTGAVVFKTLTGAGRVIIKGNATTPSNTFISVTGADAFSGVGFAGSYQLNSLKIQTATSGNALNVQGKGAYVELANVDFGAAAGVHIRAALGATVNVVGNYAISGGAGRHWNVSYQGLIYSPSVTITLTGTPAFSSQFAIATSAGVIECGSVTYSGAATGTRYSAISNGVISSSGGTLPGNAAGSTASGGQFV</sequence>
<dbReference type="SUPFAM" id="SSF51126">
    <property type="entry name" value="Pectin lyase-like"/>
    <property type="match status" value="1"/>
</dbReference>